<dbReference type="InterPro" id="IPR036961">
    <property type="entry name" value="Kinesin_motor_dom_sf"/>
</dbReference>
<dbReference type="Gene3D" id="1.20.58.530">
    <property type="match status" value="1"/>
</dbReference>
<feature type="region of interest" description="Actin-binding" evidence="7">
    <location>
        <begin position="651"/>
        <end position="673"/>
    </location>
</feature>
<dbReference type="InterPro" id="IPR027417">
    <property type="entry name" value="P-loop_NTPase"/>
</dbReference>
<dbReference type="GO" id="GO:0005737">
    <property type="term" value="C:cytoplasm"/>
    <property type="evidence" value="ECO:0007669"/>
    <property type="project" value="TreeGrafter"/>
</dbReference>
<evidence type="ECO:0000256" key="7">
    <source>
        <dbReference type="PROSITE-ProRule" id="PRU00782"/>
    </source>
</evidence>
<keyword evidence="2 7" id="KW-0547">Nucleotide-binding</keyword>
<dbReference type="PANTHER" id="PTHR13140">
    <property type="entry name" value="MYOSIN"/>
    <property type="match status" value="1"/>
</dbReference>
<dbReference type="SMR" id="A0A086JH74"/>
<keyword evidence="4 7" id="KW-0518">Myosin</keyword>
<organism evidence="9 10">
    <name type="scientific">Toxoplasma gondii GAB2-2007-GAL-DOM2</name>
    <dbReference type="NCBI Taxonomy" id="1130820"/>
    <lineage>
        <taxon>Eukaryota</taxon>
        <taxon>Sar</taxon>
        <taxon>Alveolata</taxon>
        <taxon>Apicomplexa</taxon>
        <taxon>Conoidasida</taxon>
        <taxon>Coccidia</taxon>
        <taxon>Eucoccidiorida</taxon>
        <taxon>Eimeriorina</taxon>
        <taxon>Sarcocystidae</taxon>
        <taxon>Toxoplasma</taxon>
    </lineage>
</organism>
<dbReference type="PANTHER" id="PTHR13140:SF270">
    <property type="entry name" value="MYOSIN-12"/>
    <property type="match status" value="1"/>
</dbReference>
<dbReference type="PRINTS" id="PR00193">
    <property type="entry name" value="MYOSINHEAVY"/>
</dbReference>
<reference evidence="9 10" key="1">
    <citation type="submission" date="2014-02" db="EMBL/GenBank/DDBJ databases">
        <authorList>
            <person name="Sibley D."/>
            <person name="Venepally P."/>
            <person name="Karamycheva S."/>
            <person name="Hadjithomas M."/>
            <person name="Khan A."/>
            <person name="Brunk B."/>
            <person name="Roos D."/>
            <person name="Caler E."/>
            <person name="Lorenzi H."/>
        </authorList>
    </citation>
    <scope>NUCLEOTIDE SEQUENCE [LARGE SCALE GENOMIC DNA]</scope>
    <source>
        <strain evidence="9 10">GAB2-2007-GAL-DOM2</strain>
    </source>
</reference>
<evidence type="ECO:0000256" key="5">
    <source>
        <dbReference type="ARBA" id="ARBA00023175"/>
    </source>
</evidence>
<dbReference type="VEuPathDB" id="ToxoDB:TGDOM2_235470"/>
<dbReference type="Gene3D" id="1.20.5.4820">
    <property type="match status" value="1"/>
</dbReference>
<dbReference type="GO" id="GO:0005524">
    <property type="term" value="F:ATP binding"/>
    <property type="evidence" value="ECO:0007669"/>
    <property type="project" value="UniProtKB-UniRule"/>
</dbReference>
<dbReference type="InterPro" id="IPR036044">
    <property type="entry name" value="MYSc_Myo14"/>
</dbReference>
<dbReference type="Pfam" id="PF00063">
    <property type="entry name" value="Myosin_head"/>
    <property type="match status" value="1"/>
</dbReference>
<dbReference type="AlphaFoldDB" id="A0A086JH74"/>
<dbReference type="Proteomes" id="UP000028837">
    <property type="component" value="Unassembled WGS sequence"/>
</dbReference>
<dbReference type="GO" id="GO:0016020">
    <property type="term" value="C:membrane"/>
    <property type="evidence" value="ECO:0007669"/>
    <property type="project" value="TreeGrafter"/>
</dbReference>
<dbReference type="Gene3D" id="3.40.850.10">
    <property type="entry name" value="Kinesin motor domain"/>
    <property type="match status" value="1"/>
</dbReference>
<evidence type="ECO:0000313" key="10">
    <source>
        <dbReference type="Proteomes" id="UP000028837"/>
    </source>
</evidence>
<dbReference type="CDD" id="cd14876">
    <property type="entry name" value="MYSc_Myo14"/>
    <property type="match status" value="1"/>
</dbReference>
<dbReference type="OrthoDB" id="312459at2759"/>
<keyword evidence="3 7" id="KW-0067">ATP-binding</keyword>
<comment type="similarity">
    <text evidence="1 7">Belongs to the TRAFAC class myosin-kinesin ATPase superfamily. Myosin family.</text>
</comment>
<gene>
    <name evidence="9" type="ORF">TGDOM2_235470</name>
</gene>
<dbReference type="EMBL" id="AHZU02001520">
    <property type="protein sequence ID" value="KFG31492.1"/>
    <property type="molecule type" value="Genomic_DNA"/>
</dbReference>
<feature type="domain" description="Myosin motor" evidence="8">
    <location>
        <begin position="99"/>
        <end position="773"/>
    </location>
</feature>
<evidence type="ECO:0000256" key="3">
    <source>
        <dbReference type="ARBA" id="ARBA00022840"/>
    </source>
</evidence>
<keyword evidence="6 7" id="KW-0009">Actin-binding</keyword>
<dbReference type="GO" id="GO:0007015">
    <property type="term" value="P:actin filament organization"/>
    <property type="evidence" value="ECO:0007669"/>
    <property type="project" value="TreeGrafter"/>
</dbReference>
<evidence type="ECO:0000256" key="4">
    <source>
        <dbReference type="ARBA" id="ARBA00023123"/>
    </source>
</evidence>
<proteinExistence type="inferred from homology"/>
<dbReference type="Gene3D" id="1.20.120.720">
    <property type="entry name" value="Myosin VI head, motor domain, U50 subdomain"/>
    <property type="match status" value="1"/>
</dbReference>
<accession>A0A086JH74</accession>
<feature type="binding site" evidence="7">
    <location>
        <begin position="193"/>
        <end position="200"/>
    </location>
    <ligand>
        <name>ATP</name>
        <dbReference type="ChEBI" id="CHEBI:30616"/>
    </ligand>
</feature>
<dbReference type="PROSITE" id="PS51456">
    <property type="entry name" value="MYOSIN_MOTOR"/>
    <property type="match status" value="1"/>
</dbReference>
<dbReference type="GO" id="GO:0051015">
    <property type="term" value="F:actin filament binding"/>
    <property type="evidence" value="ECO:0007669"/>
    <property type="project" value="TreeGrafter"/>
</dbReference>
<protein>
    <submittedName>
        <fullName evidence="9">Myosin A</fullName>
    </submittedName>
</protein>
<dbReference type="InterPro" id="IPR001609">
    <property type="entry name" value="Myosin_head_motor_dom-like"/>
</dbReference>
<evidence type="ECO:0000259" key="8">
    <source>
        <dbReference type="PROSITE" id="PS51456"/>
    </source>
</evidence>
<evidence type="ECO:0000313" key="9">
    <source>
        <dbReference type="EMBL" id="KFG31492.1"/>
    </source>
</evidence>
<name>A0A086JH74_TOXGO</name>
<keyword evidence="5 7" id="KW-0505">Motor protein</keyword>
<dbReference type="FunFam" id="1.10.10.820:FF:000001">
    <property type="entry name" value="Myosin heavy chain"/>
    <property type="match status" value="1"/>
</dbReference>
<evidence type="ECO:0000256" key="1">
    <source>
        <dbReference type="ARBA" id="ARBA00008314"/>
    </source>
</evidence>
<dbReference type="SMART" id="SM00242">
    <property type="entry name" value="MYSc"/>
    <property type="match status" value="1"/>
</dbReference>
<dbReference type="SUPFAM" id="SSF52540">
    <property type="entry name" value="P-loop containing nucleoside triphosphate hydrolases"/>
    <property type="match status" value="1"/>
</dbReference>
<dbReference type="GO" id="GO:0016459">
    <property type="term" value="C:myosin complex"/>
    <property type="evidence" value="ECO:0007669"/>
    <property type="project" value="UniProtKB-KW"/>
</dbReference>
<comment type="caution">
    <text evidence="9">The sequence shown here is derived from an EMBL/GenBank/DDBJ whole genome shotgun (WGS) entry which is preliminary data.</text>
</comment>
<evidence type="ECO:0000256" key="2">
    <source>
        <dbReference type="ARBA" id="ARBA00022741"/>
    </source>
</evidence>
<dbReference type="GO" id="GO:0000146">
    <property type="term" value="F:microfilament motor activity"/>
    <property type="evidence" value="ECO:0007669"/>
    <property type="project" value="TreeGrafter"/>
</dbReference>
<evidence type="ECO:0000256" key="6">
    <source>
        <dbReference type="ARBA" id="ARBA00023203"/>
    </source>
</evidence>
<dbReference type="Gene3D" id="1.10.10.820">
    <property type="match status" value="1"/>
</dbReference>
<sequence length="831" mass="93320">MASKTTSEELKTATALKKRSSDVHAVDHSGNVYKGFQIWTDLAPSVKEEPDLMFAKCIVQAGTDKGNLTCVQIDPPGFDEPFEVPQANAWNVNSLIDPMTYGDIGMLPHTNIPCVLDFLKVRFMKNQIYTTADPLVVAINPFRDLGNTTLDWIVRYRDTFDLSKLAPHVFYTARRALDNLHAVNKSQTIIVSGESGAGKTEATKQIMRYFAAAKTGSMDLRIQNAIMAANPVLEAFGNAKTIRNNNSSRFGRFMQLDVGREGGIKFGSVVAFLLEKSRVLTQDEQERSYHIFYQMCKGADAAMKERFHILPLSEYKYINPLCLDAPGIDDVAEFHEVCESFRSMNLTEDEVASVWSIVSGVLLLGNVEVTATKDGGIDDAAAIEGKNLEVFKKACGLLFLDAERIREELTGKVSYAGNQEIRGRWKQEDGDMLKSSLAKAMYDKLFMWIIAVLNRSIKPPGGFKIFMGMLDIFGFEVFKNNSLEQFFINITNEMLQKNFVDIVFDRESKLYRDEGVSSKELIFTSNAEVIKILTAKNNSVLAALEDQCLAPGGSDEKFLSTCKNALKGTTKFKPAKVSPNINFLISHTVGDIQYNAEGFLFKNKDVLRAEIMEIVQQSKNPVVAQLFAGIVMEKGKMAKGQLIGSQFLSQLQSLMELINSTEPHFIRCIKPNDTKKPLDWVPSKMLIQLHALSVLEALQLRQLGYSYRRPFKEFLFQFKFIDLSVSENPNLDPKEAALRLLKSSKLPSEEYQLGKTMVFLKQTGAKELTQIQRECLSSWEPLVSVLEAYYAGRRHKKQLLKKTPFIIRAQAHIRRHLVDNNVSPATVQPAF</sequence>